<accession>A0A1G6MK09</accession>
<organism evidence="1 2">
    <name type="scientific">Acinetobacter marinus</name>
    <dbReference type="NCBI Taxonomy" id="281375"/>
    <lineage>
        <taxon>Bacteria</taxon>
        <taxon>Pseudomonadati</taxon>
        <taxon>Pseudomonadota</taxon>
        <taxon>Gammaproteobacteria</taxon>
        <taxon>Moraxellales</taxon>
        <taxon>Moraxellaceae</taxon>
        <taxon>Acinetobacter</taxon>
    </lineage>
</organism>
<keyword evidence="2" id="KW-1185">Reference proteome</keyword>
<dbReference type="OrthoDB" id="336237at2"/>
<evidence type="ECO:0000313" key="2">
    <source>
        <dbReference type="Proteomes" id="UP000242317"/>
    </source>
</evidence>
<reference evidence="2" key="1">
    <citation type="submission" date="2016-09" db="EMBL/GenBank/DDBJ databases">
        <authorList>
            <person name="Varghese N."/>
            <person name="Submissions S."/>
        </authorList>
    </citation>
    <scope>NUCLEOTIDE SEQUENCE [LARGE SCALE GENOMIC DNA]</scope>
    <source>
        <strain evidence="2">ANC 3699</strain>
    </source>
</reference>
<dbReference type="EMBL" id="FMYK01000007">
    <property type="protein sequence ID" value="SDC55326.1"/>
    <property type="molecule type" value="Genomic_DNA"/>
</dbReference>
<gene>
    <name evidence="1" type="ORF">SAMN05421749_10725</name>
</gene>
<protein>
    <recommendedName>
        <fullName evidence="3">DUF1569 domain-containing protein</fullName>
    </recommendedName>
</protein>
<evidence type="ECO:0008006" key="3">
    <source>
        <dbReference type="Google" id="ProtNLM"/>
    </source>
</evidence>
<evidence type="ECO:0000313" key="1">
    <source>
        <dbReference type="EMBL" id="SDC55326.1"/>
    </source>
</evidence>
<dbReference type="RefSeq" id="WP_092620502.1">
    <property type="nucleotide sequence ID" value="NZ_FMYK01000007.1"/>
</dbReference>
<proteinExistence type="predicted"/>
<name>A0A1G6MK09_9GAMM</name>
<dbReference type="Proteomes" id="UP000242317">
    <property type="component" value="Unassembled WGS sequence"/>
</dbReference>
<sequence>MQDMTSIQNLAQFKQFLMAQQGKTAQTLHWTLAQICEHCAQTILCSMQGYPTLKPLWFRHSIGALILKIFLFRGKMSHNLQAPLVGAKPIEINAQSAIDVLLQSIAQFQSYQGMLQPHFIFGQMSHADYDRYFTLHLKDHFSEVQFCN</sequence>
<dbReference type="Pfam" id="PF07606">
    <property type="entry name" value="DUF1569"/>
    <property type="match status" value="1"/>
</dbReference>
<dbReference type="AlphaFoldDB" id="A0A1G6MK09"/>
<dbReference type="InterPro" id="IPR011463">
    <property type="entry name" value="DUF1569"/>
</dbReference>